<dbReference type="Pfam" id="PF07859">
    <property type="entry name" value="Abhydrolase_3"/>
    <property type="match status" value="1"/>
</dbReference>
<evidence type="ECO:0000256" key="1">
    <source>
        <dbReference type="ARBA" id="ARBA00022801"/>
    </source>
</evidence>
<evidence type="ECO:0000259" key="2">
    <source>
        <dbReference type="Pfam" id="PF07859"/>
    </source>
</evidence>
<dbReference type="PANTHER" id="PTHR48081">
    <property type="entry name" value="AB HYDROLASE SUPERFAMILY PROTEIN C4A8.06C"/>
    <property type="match status" value="1"/>
</dbReference>
<sequence length="363" mass="39339">MADRNMDRNVSKLGIASAVLKAVGSASGRLVTSPFKGSNGSNTYFKDVMFAMFRTQLGNLSLAQDRYMNGTTTPIYLQFAKDNGFMPESITLPSGAQAHWFGSSSVKKIIVYLHGGGYVMPCGPGHQLWLNDLQKSLGPHVSALLLAYDLSPEHTYPTQLKQAVELVRHLVETEGRNPADLVLGGDSAGGNLCLGLLSHLAHPHPEIQPLVLPSKIQAALLISPWASLTQTNSPAFKTNAQRDMFDARTLNRWAAAFLGDSSPFAGDFYSEPVLASSDWWTGVAHVIGEVLIWAGDNEILRDGILAFANKFTKGFMAEGGLAHTIVTPKACHEEMIIERILGYKGDSGTGSQQVVRDWVKSKL</sequence>
<organism evidence="3 4">
    <name type="scientific">Ampelomyces quisqualis</name>
    <name type="common">Powdery mildew agent</name>
    <dbReference type="NCBI Taxonomy" id="50730"/>
    <lineage>
        <taxon>Eukaryota</taxon>
        <taxon>Fungi</taxon>
        <taxon>Dikarya</taxon>
        <taxon>Ascomycota</taxon>
        <taxon>Pezizomycotina</taxon>
        <taxon>Dothideomycetes</taxon>
        <taxon>Pleosporomycetidae</taxon>
        <taxon>Pleosporales</taxon>
        <taxon>Pleosporineae</taxon>
        <taxon>Phaeosphaeriaceae</taxon>
        <taxon>Ampelomyces</taxon>
    </lineage>
</organism>
<protein>
    <submittedName>
        <fullName evidence="3">Alpha/Beta hydrolase protein</fullName>
    </submittedName>
</protein>
<dbReference type="OrthoDB" id="2152029at2759"/>
<proteinExistence type="predicted"/>
<reference evidence="3" key="1">
    <citation type="journal article" date="2020" name="Stud. Mycol.">
        <title>101 Dothideomycetes genomes: a test case for predicting lifestyles and emergence of pathogens.</title>
        <authorList>
            <person name="Haridas S."/>
            <person name="Albert R."/>
            <person name="Binder M."/>
            <person name="Bloem J."/>
            <person name="Labutti K."/>
            <person name="Salamov A."/>
            <person name="Andreopoulos B."/>
            <person name="Baker S."/>
            <person name="Barry K."/>
            <person name="Bills G."/>
            <person name="Bluhm B."/>
            <person name="Cannon C."/>
            <person name="Castanera R."/>
            <person name="Culley D."/>
            <person name="Daum C."/>
            <person name="Ezra D."/>
            <person name="Gonzalez J."/>
            <person name="Henrissat B."/>
            <person name="Kuo A."/>
            <person name="Liang C."/>
            <person name="Lipzen A."/>
            <person name="Lutzoni F."/>
            <person name="Magnuson J."/>
            <person name="Mondo S."/>
            <person name="Nolan M."/>
            <person name="Ohm R."/>
            <person name="Pangilinan J."/>
            <person name="Park H.-J."/>
            <person name="Ramirez L."/>
            <person name="Alfaro M."/>
            <person name="Sun H."/>
            <person name="Tritt A."/>
            <person name="Yoshinaga Y."/>
            <person name="Zwiers L.-H."/>
            <person name="Turgeon B."/>
            <person name="Goodwin S."/>
            <person name="Spatafora J."/>
            <person name="Crous P."/>
            <person name="Grigoriev I."/>
        </authorList>
    </citation>
    <scope>NUCLEOTIDE SEQUENCE</scope>
    <source>
        <strain evidence="3">HMLAC05119</strain>
    </source>
</reference>
<dbReference type="AlphaFoldDB" id="A0A6A5QZQ0"/>
<dbReference type="GO" id="GO:0016787">
    <property type="term" value="F:hydrolase activity"/>
    <property type="evidence" value="ECO:0007669"/>
    <property type="project" value="UniProtKB-KW"/>
</dbReference>
<dbReference type="InterPro" id="IPR013094">
    <property type="entry name" value="AB_hydrolase_3"/>
</dbReference>
<dbReference type="PANTHER" id="PTHR48081:SF31">
    <property type="entry name" value="STERYL ACETYL HYDROLASE MUG81-RELATED"/>
    <property type="match status" value="1"/>
</dbReference>
<dbReference type="SUPFAM" id="SSF53474">
    <property type="entry name" value="alpha/beta-Hydrolases"/>
    <property type="match status" value="1"/>
</dbReference>
<dbReference type="EMBL" id="ML979132">
    <property type="protein sequence ID" value="KAF1921285.1"/>
    <property type="molecule type" value="Genomic_DNA"/>
</dbReference>
<dbReference type="InterPro" id="IPR050300">
    <property type="entry name" value="GDXG_lipolytic_enzyme"/>
</dbReference>
<name>A0A6A5QZQ0_AMPQU</name>
<dbReference type="Gene3D" id="3.40.50.1820">
    <property type="entry name" value="alpha/beta hydrolase"/>
    <property type="match status" value="1"/>
</dbReference>
<gene>
    <name evidence="3" type="ORF">BDU57DRAFT_466606</name>
</gene>
<dbReference type="InterPro" id="IPR029058">
    <property type="entry name" value="AB_hydrolase_fold"/>
</dbReference>
<keyword evidence="4" id="KW-1185">Reference proteome</keyword>
<dbReference type="Proteomes" id="UP000800096">
    <property type="component" value="Unassembled WGS sequence"/>
</dbReference>
<evidence type="ECO:0000313" key="4">
    <source>
        <dbReference type="Proteomes" id="UP000800096"/>
    </source>
</evidence>
<keyword evidence="1 3" id="KW-0378">Hydrolase</keyword>
<evidence type="ECO:0000313" key="3">
    <source>
        <dbReference type="EMBL" id="KAF1921285.1"/>
    </source>
</evidence>
<feature type="domain" description="Alpha/beta hydrolase fold-3" evidence="2">
    <location>
        <begin position="110"/>
        <end position="332"/>
    </location>
</feature>
<accession>A0A6A5QZQ0</accession>